<dbReference type="Gene3D" id="3.30.1360.120">
    <property type="entry name" value="Probable tRNA modification gtpase trme, domain 1"/>
    <property type="match status" value="1"/>
</dbReference>
<dbReference type="Pfam" id="PF04268">
    <property type="entry name" value="SoxG"/>
    <property type="match status" value="1"/>
</dbReference>
<dbReference type="Gene3D" id="3.30.70.1520">
    <property type="entry name" value="Heterotetrameric sarcosine oxidase"/>
    <property type="match status" value="1"/>
</dbReference>
<protein>
    <submittedName>
        <fullName evidence="2">Sarcosine oxidase subunit gamma</fullName>
    </submittedName>
</protein>
<evidence type="ECO:0000313" key="2">
    <source>
        <dbReference type="EMBL" id="TQM11830.1"/>
    </source>
</evidence>
<keyword evidence="3" id="KW-1185">Reference proteome</keyword>
<dbReference type="SUPFAM" id="SSF103025">
    <property type="entry name" value="Folate-binding domain"/>
    <property type="match status" value="1"/>
</dbReference>
<dbReference type="InterPro" id="IPR027266">
    <property type="entry name" value="TrmE/GcvT-like"/>
</dbReference>
<feature type="region of interest" description="Disordered" evidence="1">
    <location>
        <begin position="1"/>
        <end position="22"/>
    </location>
</feature>
<evidence type="ECO:0000313" key="3">
    <source>
        <dbReference type="Proteomes" id="UP000315677"/>
    </source>
</evidence>
<feature type="compositionally biased region" description="Basic and acidic residues" evidence="1">
    <location>
        <begin position="1"/>
        <end position="17"/>
    </location>
</feature>
<reference evidence="2 3" key="1">
    <citation type="submission" date="2019-06" db="EMBL/GenBank/DDBJ databases">
        <title>Sequencing the genomes of 1000 actinobacteria strains.</title>
        <authorList>
            <person name="Klenk H.-P."/>
        </authorList>
    </citation>
    <scope>NUCLEOTIDE SEQUENCE [LARGE SCALE GENOMIC DNA]</scope>
    <source>
        <strain evidence="2 3">DSM 45301</strain>
    </source>
</reference>
<dbReference type="RefSeq" id="WP_211366724.1">
    <property type="nucleotide sequence ID" value="NZ_VFPA01000002.1"/>
</dbReference>
<comment type="caution">
    <text evidence="2">The sequence shown here is derived from an EMBL/GenBank/DDBJ whole genome shotgun (WGS) entry which is preliminary data.</text>
</comment>
<dbReference type="Proteomes" id="UP000315677">
    <property type="component" value="Unassembled WGS sequence"/>
</dbReference>
<evidence type="ECO:0000256" key="1">
    <source>
        <dbReference type="SAM" id="MobiDB-lite"/>
    </source>
</evidence>
<sequence length="215" mass="23011">MTAERSLPERTSGRESLPRTGPLHGWSERFAALPDAVQIVTEPFVAMADLRLDPAESSAVAAHLGVALPTTPNTWVRGHTTTVIWLGPDEWLVTSPFTTPEALESGLREAVGGCGAVVDVSAQRTTLSLHGERVRDVLATGCSLDLHPRVFRPGCAAQTTIGLAGAILLALDGEHYQLLVRTSFARHLATWLLDAAVEYMPEFDPEPSTDPGRGA</sequence>
<organism evidence="2 3">
    <name type="scientific">Pseudonocardia kunmingensis</name>
    <dbReference type="NCBI Taxonomy" id="630975"/>
    <lineage>
        <taxon>Bacteria</taxon>
        <taxon>Bacillati</taxon>
        <taxon>Actinomycetota</taxon>
        <taxon>Actinomycetes</taxon>
        <taxon>Pseudonocardiales</taxon>
        <taxon>Pseudonocardiaceae</taxon>
        <taxon>Pseudonocardia</taxon>
    </lineage>
</organism>
<dbReference type="AlphaFoldDB" id="A0A543DR77"/>
<name>A0A543DR77_9PSEU</name>
<dbReference type="InterPro" id="IPR007375">
    <property type="entry name" value="SoxG"/>
</dbReference>
<proteinExistence type="predicted"/>
<dbReference type="EMBL" id="VFPA01000002">
    <property type="protein sequence ID" value="TQM11830.1"/>
    <property type="molecule type" value="Genomic_DNA"/>
</dbReference>
<gene>
    <name evidence="2" type="ORF">FB558_4402</name>
</gene>
<accession>A0A543DR77</accession>